<protein>
    <recommendedName>
        <fullName evidence="1">CN hydrolase domain-containing protein</fullName>
    </recommendedName>
</protein>
<name>A0ABN5H3C8_9FIRM</name>
<dbReference type="EMBL" id="CP019454">
    <property type="protein sequence ID" value="AUW95188.1"/>
    <property type="molecule type" value="Genomic_DNA"/>
</dbReference>
<organism evidence="2 3">
    <name type="scientific">Sulfobacillus thermotolerans</name>
    <dbReference type="NCBI Taxonomy" id="338644"/>
    <lineage>
        <taxon>Bacteria</taxon>
        <taxon>Bacillati</taxon>
        <taxon>Bacillota</taxon>
        <taxon>Clostridia</taxon>
        <taxon>Eubacteriales</taxon>
        <taxon>Clostridiales Family XVII. Incertae Sedis</taxon>
        <taxon>Sulfobacillus</taxon>
    </lineage>
</organism>
<dbReference type="PROSITE" id="PS50263">
    <property type="entry name" value="CN_HYDROLASE"/>
    <property type="match status" value="1"/>
</dbReference>
<dbReference type="Gene3D" id="3.60.110.10">
    <property type="entry name" value="Carbon-nitrogen hydrolase"/>
    <property type="match status" value="1"/>
</dbReference>
<dbReference type="InterPro" id="IPR003010">
    <property type="entry name" value="C-N_Hydrolase"/>
</dbReference>
<dbReference type="InterPro" id="IPR036526">
    <property type="entry name" value="C-N_Hydrolase_sf"/>
</dbReference>
<accession>A0ABN5H3C8</accession>
<dbReference type="Proteomes" id="UP000325292">
    <property type="component" value="Chromosome"/>
</dbReference>
<evidence type="ECO:0000313" key="3">
    <source>
        <dbReference type="Proteomes" id="UP000325292"/>
    </source>
</evidence>
<evidence type="ECO:0000259" key="1">
    <source>
        <dbReference type="PROSITE" id="PS50263"/>
    </source>
</evidence>
<reference evidence="2 3" key="1">
    <citation type="journal article" date="2019" name="Sci. Rep.">
        <title>Sulfobacillus thermotolerans: new insights into resistance and metabolic capacities of acidophilic chemolithotrophs.</title>
        <authorList>
            <person name="Panyushkina A.E."/>
            <person name="Babenko V.V."/>
            <person name="Nikitina A.S."/>
            <person name="Selezneva O.V."/>
            <person name="Tsaplina I.A."/>
            <person name="Letarova M.A."/>
            <person name="Kostryukova E.S."/>
            <person name="Letarov A.V."/>
        </authorList>
    </citation>
    <scope>NUCLEOTIDE SEQUENCE [LARGE SCALE GENOMIC DNA]</scope>
    <source>
        <strain evidence="2 3">Kr1</strain>
    </source>
</reference>
<keyword evidence="3" id="KW-1185">Reference proteome</keyword>
<proteinExistence type="predicted"/>
<sequence>MASIDLFAVQPYMTLNDYQNASKFYHKLDQLFAALLPMTSHEVPALVVLPEDLATFLVIADHLETVMQAKTMNEAFTKLGQRKALALALTMARYRTRSLRQAFFLLHAPKVWEIWYGAIVQLARRYHVYISAGSALLPADRNHWRTPLLNPASHHIYNVSFTVNPLGEIIHTTQKVNLVPTQEDVLDLSPGGIEQALKTYDIGGIPCATAICYDAFRIPHTENEPGFSPILPRLDAMGAQIVAQPSANPWPWDEPFPFQPGHLRRDQWRQEGAYSMLSTFHNISVVVNPQLLFSALDIHFDGQSTIYGRTINGPTILAQSPHYHAQPSSEDIIHTRWITE</sequence>
<dbReference type="SUPFAM" id="SSF56317">
    <property type="entry name" value="Carbon-nitrogen hydrolase"/>
    <property type="match status" value="1"/>
</dbReference>
<evidence type="ECO:0000313" key="2">
    <source>
        <dbReference type="EMBL" id="AUW95188.1"/>
    </source>
</evidence>
<feature type="domain" description="CN hydrolase" evidence="1">
    <location>
        <begin position="9"/>
        <end position="340"/>
    </location>
</feature>
<gene>
    <name evidence="2" type="ORF">BXT84_15490</name>
</gene>